<dbReference type="GO" id="GO:0005829">
    <property type="term" value="C:cytosol"/>
    <property type="evidence" value="ECO:0007669"/>
    <property type="project" value="TreeGrafter"/>
</dbReference>
<reference evidence="6" key="1">
    <citation type="journal article" date="2020" name="mSystems">
        <title>Genome- and Community-Level Interaction Insights into Carbon Utilization and Element Cycling Functions of Hydrothermarchaeota in Hydrothermal Sediment.</title>
        <authorList>
            <person name="Zhou Z."/>
            <person name="Liu Y."/>
            <person name="Xu W."/>
            <person name="Pan J."/>
            <person name="Luo Z.H."/>
            <person name="Li M."/>
        </authorList>
    </citation>
    <scope>NUCLEOTIDE SEQUENCE [LARGE SCALE GENOMIC DNA]</scope>
    <source>
        <strain evidence="6">SpSt-503</strain>
    </source>
</reference>
<dbReference type="EMBL" id="DSVL01000200">
    <property type="protein sequence ID" value="HFH29147.1"/>
    <property type="molecule type" value="Genomic_DNA"/>
</dbReference>
<dbReference type="SUPFAM" id="SSF52540">
    <property type="entry name" value="P-loop containing nucleoside triphosphate hydrolases"/>
    <property type="match status" value="1"/>
</dbReference>
<dbReference type="InterPro" id="IPR027417">
    <property type="entry name" value="P-loop_NTPase"/>
</dbReference>
<accession>A0A7C3IJ59</accession>
<proteinExistence type="inferred from homology"/>
<dbReference type="Pfam" id="PF13638">
    <property type="entry name" value="PIN_4"/>
    <property type="match status" value="1"/>
</dbReference>
<evidence type="ECO:0000313" key="6">
    <source>
        <dbReference type="EMBL" id="HFH29147.1"/>
    </source>
</evidence>
<dbReference type="InterPro" id="IPR003714">
    <property type="entry name" value="PhoH"/>
</dbReference>
<sequence length="424" mass="47111">MLKSNKLFVIDTNVFIHNPEAVLSFRDSEIAVPLVVLEELDKLKTYQDHRGKNAREAIRFFNNLIKGGDVRSGVKLENGSILRVIFGGIGEPPADLPLDRNDNVIILQAAALLQSGRPVFFVSKDINARVKAAVLGLKAVDYEKQKVNAAELYSGIRDSVSLPLPVEVTDKLYANQYIYSPGTDPEQDFLGRWDKKSGTLQAVGQERKQCFGIKARNERQWAALDLLLNPEIPCVTLIGRAGTGKTLLAIAAGLHLVVEEKKYDRILVSRPIVPLGKDIGYLPGEKTAKLATWMEPIFDNLEFLLSLNKRPNLKNIDQIFKEKVMEVEAVTYIRGRSLPSQFIVIDEAQNLTPHEIKTIVSRAGANSKVVLTGDPEQIDNMYLDANSNGLSYLVEAFKGEPLFGHITLQKTERSELAELAARLL</sequence>
<dbReference type="SMART" id="SM00670">
    <property type="entry name" value="PINc"/>
    <property type="match status" value="1"/>
</dbReference>
<dbReference type="InterPro" id="IPR002716">
    <property type="entry name" value="PIN_dom"/>
</dbReference>
<dbReference type="FunFam" id="3.40.50.300:FF:000013">
    <property type="entry name" value="PhoH family ATPase"/>
    <property type="match status" value="1"/>
</dbReference>
<protein>
    <submittedName>
        <fullName evidence="6">PhoH family protein</fullName>
    </submittedName>
</protein>
<feature type="domain" description="PIN" evidence="5">
    <location>
        <begin position="6"/>
        <end position="130"/>
    </location>
</feature>
<name>A0A7C3IJ59_9SPIR</name>
<evidence type="ECO:0000256" key="4">
    <source>
        <dbReference type="ARBA" id="ARBA00046345"/>
    </source>
</evidence>
<gene>
    <name evidence="6" type="ORF">ENS59_06490</name>
</gene>
<comment type="similarity">
    <text evidence="4">In the N-terminal section; belongs to the PINc/VapC protein family.</text>
</comment>
<comment type="caution">
    <text evidence="6">The sequence shown here is derived from an EMBL/GenBank/DDBJ whole genome shotgun (WGS) entry which is preliminary data.</text>
</comment>
<dbReference type="Pfam" id="PF02562">
    <property type="entry name" value="PhoH"/>
    <property type="match status" value="1"/>
</dbReference>
<comment type="similarity">
    <text evidence="1">Belongs to the PhoH family.</text>
</comment>
<keyword evidence="2" id="KW-0547">Nucleotide-binding</keyword>
<dbReference type="CDD" id="cd09883">
    <property type="entry name" value="PIN_VapC_PhoHL-ATPase"/>
    <property type="match status" value="1"/>
</dbReference>
<evidence type="ECO:0000256" key="2">
    <source>
        <dbReference type="ARBA" id="ARBA00022741"/>
    </source>
</evidence>
<dbReference type="GO" id="GO:0005524">
    <property type="term" value="F:ATP binding"/>
    <property type="evidence" value="ECO:0007669"/>
    <property type="project" value="UniProtKB-KW"/>
</dbReference>
<dbReference type="InterPro" id="IPR051451">
    <property type="entry name" value="PhoH2-like"/>
</dbReference>
<evidence type="ECO:0000256" key="1">
    <source>
        <dbReference type="ARBA" id="ARBA00010393"/>
    </source>
</evidence>
<dbReference type="PANTHER" id="PTHR30473:SF2">
    <property type="entry name" value="PIN DOMAIN-CONTAINING PROTEIN"/>
    <property type="match status" value="1"/>
</dbReference>
<dbReference type="InterPro" id="IPR029060">
    <property type="entry name" value="PIN-like_dom_sf"/>
</dbReference>
<keyword evidence="3" id="KW-0067">ATP-binding</keyword>
<organism evidence="6">
    <name type="scientific">Gracilinema caldarium</name>
    <dbReference type="NCBI Taxonomy" id="215591"/>
    <lineage>
        <taxon>Bacteria</taxon>
        <taxon>Pseudomonadati</taxon>
        <taxon>Spirochaetota</taxon>
        <taxon>Spirochaetia</taxon>
        <taxon>Spirochaetales</taxon>
        <taxon>Breznakiellaceae</taxon>
        <taxon>Gracilinema</taxon>
    </lineage>
</organism>
<dbReference type="AlphaFoldDB" id="A0A7C3IJ59"/>
<evidence type="ECO:0000259" key="5">
    <source>
        <dbReference type="SMART" id="SM00670"/>
    </source>
</evidence>
<evidence type="ECO:0000256" key="3">
    <source>
        <dbReference type="ARBA" id="ARBA00022840"/>
    </source>
</evidence>
<dbReference type="PANTHER" id="PTHR30473">
    <property type="entry name" value="PROTEIN PHOH"/>
    <property type="match status" value="1"/>
</dbReference>
<dbReference type="Gene3D" id="3.40.50.1010">
    <property type="entry name" value="5'-nuclease"/>
    <property type="match status" value="1"/>
</dbReference>
<dbReference type="SUPFAM" id="SSF88723">
    <property type="entry name" value="PIN domain-like"/>
    <property type="match status" value="1"/>
</dbReference>
<dbReference type="Gene3D" id="3.40.50.300">
    <property type="entry name" value="P-loop containing nucleotide triphosphate hydrolases"/>
    <property type="match status" value="1"/>
</dbReference>